<dbReference type="InterPro" id="IPR001867">
    <property type="entry name" value="OmpR/PhoB-type_DNA-bd"/>
</dbReference>
<dbReference type="InterPro" id="IPR016032">
    <property type="entry name" value="Sig_transdc_resp-reg_C-effctor"/>
</dbReference>
<accession>A0A381VQ96</accession>
<evidence type="ECO:0000313" key="3">
    <source>
        <dbReference type="EMBL" id="SVA42485.1"/>
    </source>
</evidence>
<dbReference type="AlphaFoldDB" id="A0A381VQ96"/>
<dbReference type="Pfam" id="PF00486">
    <property type="entry name" value="Trans_reg_C"/>
    <property type="match status" value="1"/>
</dbReference>
<dbReference type="GO" id="GO:0000160">
    <property type="term" value="P:phosphorelay signal transduction system"/>
    <property type="evidence" value="ECO:0007669"/>
    <property type="project" value="InterPro"/>
</dbReference>
<reference evidence="3" key="1">
    <citation type="submission" date="2018-05" db="EMBL/GenBank/DDBJ databases">
        <authorList>
            <person name="Lanie J.A."/>
            <person name="Ng W.-L."/>
            <person name="Kazmierczak K.M."/>
            <person name="Andrzejewski T.M."/>
            <person name="Davidsen T.M."/>
            <person name="Wayne K.J."/>
            <person name="Tettelin H."/>
            <person name="Glass J.I."/>
            <person name="Rusch D."/>
            <person name="Podicherti R."/>
            <person name="Tsui H.-C.T."/>
            <person name="Winkler M.E."/>
        </authorList>
    </citation>
    <scope>NUCLEOTIDE SEQUENCE</scope>
</reference>
<dbReference type="GO" id="GO:0006355">
    <property type="term" value="P:regulation of DNA-templated transcription"/>
    <property type="evidence" value="ECO:0007669"/>
    <property type="project" value="InterPro"/>
</dbReference>
<dbReference type="SMART" id="SM00862">
    <property type="entry name" value="Trans_reg_C"/>
    <property type="match status" value="1"/>
</dbReference>
<dbReference type="CDD" id="cd00383">
    <property type="entry name" value="trans_reg_C"/>
    <property type="match status" value="1"/>
</dbReference>
<name>A0A381VQ96_9ZZZZ</name>
<dbReference type="SUPFAM" id="SSF46894">
    <property type="entry name" value="C-terminal effector domain of the bipartite response regulators"/>
    <property type="match status" value="1"/>
</dbReference>
<dbReference type="EMBL" id="UINC01009474">
    <property type="protein sequence ID" value="SVA42485.1"/>
    <property type="molecule type" value="Genomic_DNA"/>
</dbReference>
<organism evidence="3">
    <name type="scientific">marine metagenome</name>
    <dbReference type="NCBI Taxonomy" id="408172"/>
    <lineage>
        <taxon>unclassified sequences</taxon>
        <taxon>metagenomes</taxon>
        <taxon>ecological metagenomes</taxon>
    </lineage>
</organism>
<dbReference type="InterPro" id="IPR036388">
    <property type="entry name" value="WH-like_DNA-bd_sf"/>
</dbReference>
<evidence type="ECO:0000259" key="2">
    <source>
        <dbReference type="PROSITE" id="PS51755"/>
    </source>
</evidence>
<dbReference type="Gene3D" id="1.10.10.10">
    <property type="entry name" value="Winged helix-like DNA-binding domain superfamily/Winged helix DNA-binding domain"/>
    <property type="match status" value="1"/>
</dbReference>
<dbReference type="PROSITE" id="PS51755">
    <property type="entry name" value="OMPR_PHOB"/>
    <property type="match status" value="1"/>
</dbReference>
<gene>
    <name evidence="3" type="ORF">METZ01_LOCUS95339</name>
</gene>
<protein>
    <recommendedName>
        <fullName evidence="2">OmpR/PhoB-type domain-containing protein</fullName>
    </recommendedName>
</protein>
<keyword evidence="1" id="KW-0238">DNA-binding</keyword>
<proteinExistence type="predicted"/>
<dbReference type="GO" id="GO:0003677">
    <property type="term" value="F:DNA binding"/>
    <property type="evidence" value="ECO:0007669"/>
    <property type="project" value="UniProtKB-KW"/>
</dbReference>
<sequence>MHKDLYNINVAFCCSEDLIKSLEEVKPFLGFNLNTLNIVNGKNSLNDNYDVLVIGPESSKRLSLDEVTIPKVLVKKQKEKNNLETNFNLVIRLPINIVEFNRAIVNLSQKHKFDQNSLIKIKNYILDKNERVLKQNDKRLKVTEKEIYFIENLLASKKPLSKNFILENIWKYSSETDTHTVETHIYRLRQKIKNHFNDDNFIKYTGEGYSL</sequence>
<evidence type="ECO:0000256" key="1">
    <source>
        <dbReference type="ARBA" id="ARBA00023125"/>
    </source>
</evidence>
<feature type="domain" description="OmpR/PhoB-type" evidence="2">
    <location>
        <begin position="116"/>
        <end position="211"/>
    </location>
</feature>